<evidence type="ECO:0000256" key="10">
    <source>
        <dbReference type="ARBA" id="ARBA00022801"/>
    </source>
</evidence>
<dbReference type="InterPro" id="IPR037056">
    <property type="entry name" value="RNase_H1_N_sf"/>
</dbReference>
<dbReference type="AlphaFoldDB" id="A0A6N3B5B1"/>
<dbReference type="InterPro" id="IPR011320">
    <property type="entry name" value="RNase_H1_N"/>
</dbReference>
<evidence type="ECO:0000256" key="11">
    <source>
        <dbReference type="ARBA" id="ARBA00022842"/>
    </source>
</evidence>
<evidence type="ECO:0000256" key="3">
    <source>
        <dbReference type="ARBA" id="ARBA00004065"/>
    </source>
</evidence>
<evidence type="ECO:0000256" key="6">
    <source>
        <dbReference type="ARBA" id="ARBA00017721"/>
    </source>
</evidence>
<keyword evidence="9" id="KW-0255">Endonuclease</keyword>
<dbReference type="FunFam" id="3.40.970.10:FF:000002">
    <property type="entry name" value="Ribonuclease H"/>
    <property type="match status" value="1"/>
</dbReference>
<feature type="region of interest" description="Disordered" evidence="12">
    <location>
        <begin position="67"/>
        <end position="92"/>
    </location>
</feature>
<organism evidence="14">
    <name type="scientific">Veillonella ratti</name>
    <dbReference type="NCBI Taxonomy" id="103892"/>
    <lineage>
        <taxon>Bacteria</taxon>
        <taxon>Bacillati</taxon>
        <taxon>Bacillota</taxon>
        <taxon>Negativicutes</taxon>
        <taxon>Veillonellales</taxon>
        <taxon>Veillonellaceae</taxon>
        <taxon>Veillonella</taxon>
    </lineage>
</organism>
<dbReference type="Gene3D" id="3.40.970.10">
    <property type="entry name" value="Ribonuclease H1, N-terminal domain"/>
    <property type="match status" value="1"/>
</dbReference>
<dbReference type="GO" id="GO:0043137">
    <property type="term" value="P:DNA replication, removal of RNA primer"/>
    <property type="evidence" value="ECO:0007669"/>
    <property type="project" value="TreeGrafter"/>
</dbReference>
<comment type="catalytic activity">
    <reaction evidence="1">
        <text>Endonucleolytic cleavage to 5'-phosphomonoester.</text>
        <dbReference type="EC" id="3.1.26.4"/>
    </reaction>
</comment>
<accession>A0A6N3B5B1</accession>
<dbReference type="InterPro" id="IPR012337">
    <property type="entry name" value="RNaseH-like_sf"/>
</dbReference>
<dbReference type="InterPro" id="IPR002156">
    <property type="entry name" value="RNaseH_domain"/>
</dbReference>
<gene>
    <name evidence="14" type="primary">rnhA</name>
    <name evidence="14" type="ORF">VRLFYP33_00986</name>
</gene>
<comment type="function">
    <text evidence="3">Endonuclease that specifically degrades the RNA of RNA-DNA hybrids.</text>
</comment>
<dbReference type="InterPro" id="IPR036397">
    <property type="entry name" value="RNaseH_sf"/>
</dbReference>
<evidence type="ECO:0000259" key="13">
    <source>
        <dbReference type="PROSITE" id="PS50879"/>
    </source>
</evidence>
<proteinExistence type="inferred from homology"/>
<dbReference type="Pfam" id="PF00075">
    <property type="entry name" value="RNase_H"/>
    <property type="match status" value="1"/>
</dbReference>
<evidence type="ECO:0000256" key="7">
    <source>
        <dbReference type="ARBA" id="ARBA00022722"/>
    </source>
</evidence>
<dbReference type="SUPFAM" id="SSF55658">
    <property type="entry name" value="L9 N-domain-like"/>
    <property type="match status" value="1"/>
</dbReference>
<keyword evidence="8" id="KW-0479">Metal-binding</keyword>
<feature type="domain" description="RNase H type-1" evidence="13">
    <location>
        <begin position="104"/>
        <end position="241"/>
    </location>
</feature>
<sequence>MGKKYYAVREGRVRGIYDSWAACERQVKGYGGAIYKSFMSKQEAEAFMEEDIAPIKGMSMEEYLATAKASQRRTPRRRRATGTGVSNKSAQDSNASDTIFADLGAKSAVAFIDGSFDKTNKVVGTGGVIFYEGQEETFSYGTDKEIYTAYWNVAGELLGAMHVIEWAVAKEAKEIHIYYDYMGIEMWATGRWKANNPLTQQYAEFMLNSRRLIKTVFHKVAAHTGVTYNEKADELAKAGTKKVIEL</sequence>
<dbReference type="GO" id="GO:0046872">
    <property type="term" value="F:metal ion binding"/>
    <property type="evidence" value="ECO:0007669"/>
    <property type="project" value="UniProtKB-KW"/>
</dbReference>
<evidence type="ECO:0000256" key="9">
    <source>
        <dbReference type="ARBA" id="ARBA00022759"/>
    </source>
</evidence>
<feature type="compositionally biased region" description="Polar residues" evidence="12">
    <location>
        <begin position="83"/>
        <end position="92"/>
    </location>
</feature>
<name>A0A6N3B5B1_9FIRM</name>
<comment type="cofactor">
    <cofactor evidence="2">
        <name>Mg(2+)</name>
        <dbReference type="ChEBI" id="CHEBI:18420"/>
    </cofactor>
</comment>
<dbReference type="EC" id="3.1.26.4" evidence="5"/>
<dbReference type="GO" id="GO:0004523">
    <property type="term" value="F:RNA-DNA hybrid ribonuclease activity"/>
    <property type="evidence" value="ECO:0007669"/>
    <property type="project" value="UniProtKB-EC"/>
</dbReference>
<evidence type="ECO:0000256" key="4">
    <source>
        <dbReference type="ARBA" id="ARBA00005300"/>
    </source>
</evidence>
<dbReference type="PROSITE" id="PS50879">
    <property type="entry name" value="RNASE_H_1"/>
    <property type="match status" value="1"/>
</dbReference>
<evidence type="ECO:0000256" key="2">
    <source>
        <dbReference type="ARBA" id="ARBA00001946"/>
    </source>
</evidence>
<dbReference type="PANTHER" id="PTHR10642">
    <property type="entry name" value="RIBONUCLEASE H1"/>
    <property type="match status" value="1"/>
</dbReference>
<dbReference type="SUPFAM" id="SSF53098">
    <property type="entry name" value="Ribonuclease H-like"/>
    <property type="match status" value="1"/>
</dbReference>
<evidence type="ECO:0000256" key="12">
    <source>
        <dbReference type="SAM" id="MobiDB-lite"/>
    </source>
</evidence>
<dbReference type="InterPro" id="IPR050092">
    <property type="entry name" value="RNase_H"/>
</dbReference>
<keyword evidence="10 14" id="KW-0378">Hydrolase</keyword>
<evidence type="ECO:0000313" key="14">
    <source>
        <dbReference type="EMBL" id="VYT99859.1"/>
    </source>
</evidence>
<dbReference type="Pfam" id="PF01693">
    <property type="entry name" value="Cauli_VI"/>
    <property type="match status" value="1"/>
</dbReference>
<dbReference type="RefSeq" id="WP_021841464.1">
    <property type="nucleotide sequence ID" value="NZ_CACRUX010000043.1"/>
</dbReference>
<dbReference type="GO" id="GO:0003676">
    <property type="term" value="F:nucleic acid binding"/>
    <property type="evidence" value="ECO:0007669"/>
    <property type="project" value="InterPro"/>
</dbReference>
<evidence type="ECO:0000256" key="5">
    <source>
        <dbReference type="ARBA" id="ARBA00012180"/>
    </source>
</evidence>
<dbReference type="PANTHER" id="PTHR10642:SF26">
    <property type="entry name" value="RIBONUCLEASE H1"/>
    <property type="match status" value="1"/>
</dbReference>
<reference evidence="14" key="1">
    <citation type="submission" date="2019-11" db="EMBL/GenBank/DDBJ databases">
        <authorList>
            <person name="Feng L."/>
        </authorList>
    </citation>
    <scope>NUCLEOTIDE SEQUENCE</scope>
    <source>
        <strain evidence="14">VrattiLFYP33</strain>
    </source>
</reference>
<dbReference type="EMBL" id="CACRUX010000043">
    <property type="protein sequence ID" value="VYT99859.1"/>
    <property type="molecule type" value="Genomic_DNA"/>
</dbReference>
<evidence type="ECO:0000256" key="8">
    <source>
        <dbReference type="ARBA" id="ARBA00022723"/>
    </source>
</evidence>
<protein>
    <recommendedName>
        <fullName evidence="6">Ribonuclease H</fullName>
        <ecNumber evidence="5">3.1.26.4</ecNumber>
    </recommendedName>
</protein>
<keyword evidence="7" id="KW-0540">Nuclease</keyword>
<dbReference type="Gene3D" id="3.30.420.10">
    <property type="entry name" value="Ribonuclease H-like superfamily/Ribonuclease H"/>
    <property type="match status" value="1"/>
</dbReference>
<dbReference type="CDD" id="cd09277">
    <property type="entry name" value="RNase_HI_bacteria_like"/>
    <property type="match status" value="1"/>
</dbReference>
<feature type="compositionally biased region" description="Basic residues" evidence="12">
    <location>
        <begin position="70"/>
        <end position="80"/>
    </location>
</feature>
<keyword evidence="11" id="KW-0460">Magnesium</keyword>
<comment type="similarity">
    <text evidence="4">Belongs to the RNase H family.</text>
</comment>
<evidence type="ECO:0000256" key="1">
    <source>
        <dbReference type="ARBA" id="ARBA00000077"/>
    </source>
</evidence>
<dbReference type="InterPro" id="IPR009027">
    <property type="entry name" value="Ribosomal_bL9/RNase_H1_N"/>
</dbReference>